<reference evidence="1 2" key="1">
    <citation type="journal article" date="2016" name="Front. Microbiol.">
        <title>Genome Sequence of the Piezophilic, Mesophilic Sulfate-Reducing Bacterium Desulfovibrio indicus J2T.</title>
        <authorList>
            <person name="Cao J."/>
            <person name="Maignien L."/>
            <person name="Shao Z."/>
            <person name="Alain K."/>
            <person name="Jebbar M."/>
        </authorList>
    </citation>
    <scope>NUCLEOTIDE SEQUENCE [LARGE SCALE GENOMIC DNA]</scope>
    <source>
        <strain evidence="1 2">J2</strain>
    </source>
</reference>
<name>A0ABN4LZW2_9BACT</name>
<keyword evidence="2" id="KW-1185">Reference proteome</keyword>
<proteinExistence type="predicted"/>
<dbReference type="Proteomes" id="UP000055611">
    <property type="component" value="Chromosome"/>
</dbReference>
<evidence type="ECO:0000313" key="1">
    <source>
        <dbReference type="EMBL" id="AMK11212.1"/>
    </source>
</evidence>
<gene>
    <name evidence="1" type="ORF">AWY79_08840</name>
</gene>
<protein>
    <submittedName>
        <fullName evidence="1">Uncharacterized protein</fullName>
    </submittedName>
</protein>
<accession>A0ABN4LZW2</accession>
<dbReference type="EMBL" id="CP014206">
    <property type="protein sequence ID" value="AMK11212.1"/>
    <property type="molecule type" value="Genomic_DNA"/>
</dbReference>
<organism evidence="1 2">
    <name type="scientific">Pseudodesulfovibrio indicus</name>
    <dbReference type="NCBI Taxonomy" id="1716143"/>
    <lineage>
        <taxon>Bacteria</taxon>
        <taxon>Pseudomonadati</taxon>
        <taxon>Thermodesulfobacteriota</taxon>
        <taxon>Desulfovibrionia</taxon>
        <taxon>Desulfovibrionales</taxon>
        <taxon>Desulfovibrionaceae</taxon>
    </lineage>
</organism>
<evidence type="ECO:0000313" key="2">
    <source>
        <dbReference type="Proteomes" id="UP000055611"/>
    </source>
</evidence>
<sequence>MTDTTSIKTLGRFKLGEDVIVIKDGSENYGKYGVVWKIRNYNDNPKISVSFDGEIFNYRPEDLDLA</sequence>
<dbReference type="RefSeq" id="WP_066802614.1">
    <property type="nucleotide sequence ID" value="NZ_CP014206.1"/>
</dbReference>